<dbReference type="PANTHER" id="PTHR11860:SF87">
    <property type="entry name" value="CMRF35-LIKE MOLECULE 8"/>
    <property type="match status" value="1"/>
</dbReference>
<evidence type="ECO:0000256" key="3">
    <source>
        <dbReference type="ARBA" id="ARBA00023136"/>
    </source>
</evidence>
<keyword evidence="4" id="KW-0732">Signal</keyword>
<dbReference type="Gene3D" id="2.60.40.10">
    <property type="entry name" value="Immunoglobulins"/>
    <property type="match status" value="2"/>
</dbReference>
<evidence type="ECO:0000313" key="7">
    <source>
        <dbReference type="Proteomes" id="UP000261540"/>
    </source>
</evidence>
<dbReference type="AlphaFoldDB" id="A0A3B3T0P8"/>
<dbReference type="InterPro" id="IPR050671">
    <property type="entry name" value="CD300_family_receptors"/>
</dbReference>
<dbReference type="InterPro" id="IPR036179">
    <property type="entry name" value="Ig-like_dom_sf"/>
</dbReference>
<evidence type="ECO:0000256" key="2">
    <source>
        <dbReference type="ARBA" id="ARBA00022692"/>
    </source>
</evidence>
<dbReference type="GeneTree" id="ENSGT00980000199013"/>
<dbReference type="PANTHER" id="PTHR11860">
    <property type="entry name" value="POLYMERIC-IMMUNOGLOBULIN RECEPTOR"/>
    <property type="match status" value="1"/>
</dbReference>
<dbReference type="SUPFAM" id="SSF48726">
    <property type="entry name" value="Immunoglobulin"/>
    <property type="match status" value="1"/>
</dbReference>
<accession>A0A3B3T0P8</accession>
<keyword evidence="2" id="KW-0812">Transmembrane</keyword>
<evidence type="ECO:0000256" key="1">
    <source>
        <dbReference type="ARBA" id="ARBA00004370"/>
    </source>
</evidence>
<dbReference type="GO" id="GO:0005886">
    <property type="term" value="C:plasma membrane"/>
    <property type="evidence" value="ECO:0007669"/>
    <property type="project" value="TreeGrafter"/>
</dbReference>
<dbReference type="InterPro" id="IPR013783">
    <property type="entry name" value="Ig-like_fold"/>
</dbReference>
<proteinExistence type="predicted"/>
<dbReference type="InterPro" id="IPR013106">
    <property type="entry name" value="Ig_V-set"/>
</dbReference>
<organism evidence="6 7">
    <name type="scientific">Paramormyrops kingsleyae</name>
    <dbReference type="NCBI Taxonomy" id="1676925"/>
    <lineage>
        <taxon>Eukaryota</taxon>
        <taxon>Metazoa</taxon>
        <taxon>Chordata</taxon>
        <taxon>Craniata</taxon>
        <taxon>Vertebrata</taxon>
        <taxon>Euteleostomi</taxon>
        <taxon>Actinopterygii</taxon>
        <taxon>Neopterygii</taxon>
        <taxon>Teleostei</taxon>
        <taxon>Osteoglossocephala</taxon>
        <taxon>Osteoglossomorpha</taxon>
        <taxon>Osteoglossiformes</taxon>
        <taxon>Mormyridae</taxon>
        <taxon>Paramormyrops</taxon>
    </lineage>
</organism>
<feature type="chain" id="PRO_5017317185" description="Immunoglobulin V-set domain-containing protein" evidence="4">
    <location>
        <begin position="18"/>
        <end position="154"/>
    </location>
</feature>
<protein>
    <recommendedName>
        <fullName evidence="5">Immunoglobulin V-set domain-containing protein</fullName>
    </recommendedName>
</protein>
<evidence type="ECO:0000259" key="5">
    <source>
        <dbReference type="Pfam" id="PF07686"/>
    </source>
</evidence>
<comment type="subcellular location">
    <subcellularLocation>
        <location evidence="1">Membrane</location>
    </subcellularLocation>
</comment>
<reference evidence="6" key="1">
    <citation type="submission" date="2025-08" db="UniProtKB">
        <authorList>
            <consortium name="Ensembl"/>
        </authorList>
    </citation>
    <scope>IDENTIFICATION</scope>
</reference>
<dbReference type="GO" id="GO:0004888">
    <property type="term" value="F:transmembrane signaling receptor activity"/>
    <property type="evidence" value="ECO:0007669"/>
    <property type="project" value="TreeGrafter"/>
</dbReference>
<dbReference type="Ensembl" id="ENSPKIT00000016861.1">
    <property type="protein sequence ID" value="ENSPKIP00000035921.1"/>
    <property type="gene ID" value="ENSPKIG00000014685.1"/>
</dbReference>
<dbReference type="Pfam" id="PF07686">
    <property type="entry name" value="V-set"/>
    <property type="match status" value="1"/>
</dbReference>
<keyword evidence="3" id="KW-0472">Membrane</keyword>
<evidence type="ECO:0000313" key="6">
    <source>
        <dbReference type="Ensembl" id="ENSPKIP00000035921.1"/>
    </source>
</evidence>
<reference evidence="6" key="2">
    <citation type="submission" date="2025-09" db="UniProtKB">
        <authorList>
            <consortium name="Ensembl"/>
        </authorList>
    </citation>
    <scope>IDENTIFICATION</scope>
</reference>
<feature type="signal peptide" evidence="4">
    <location>
        <begin position="1"/>
        <end position="17"/>
    </location>
</feature>
<evidence type="ECO:0000256" key="4">
    <source>
        <dbReference type="SAM" id="SignalP"/>
    </source>
</evidence>
<dbReference type="Proteomes" id="UP000261540">
    <property type="component" value="Unplaced"/>
</dbReference>
<name>A0A3B3T0P8_9TELE</name>
<feature type="domain" description="Immunoglobulin V-set" evidence="5">
    <location>
        <begin position="27"/>
        <end position="138"/>
    </location>
</feature>
<keyword evidence="7" id="KW-1185">Reference proteome</keyword>
<sequence length="154" mass="17431">MFILYYYIFLMLRHSCSLPIDGQSVRTESWVSAPRGGSVTIPCYYDQNSKDKTKYLCRGYEWDSCTRIAQSDGEQSRGTVDSPLAMNNVSITDDPQNLVFIGTIADDPDNLVFLVTMTNLQQSDWGHYWCSVAEGRTKETSVSLFFLVTPSKLI</sequence>